<dbReference type="FunFam" id="3.30.70.120:FF:000006">
    <property type="entry name" value="GTP cyclohydrolase 1 type 2 homolog"/>
    <property type="match status" value="1"/>
</dbReference>
<dbReference type="RefSeq" id="WP_189610074.1">
    <property type="nucleotide sequence ID" value="NZ_BMXR01000007.1"/>
</dbReference>
<dbReference type="SUPFAM" id="SSF102705">
    <property type="entry name" value="NIF3 (NGG1p interacting factor 3)-like"/>
    <property type="match status" value="1"/>
</dbReference>
<dbReference type="PANTHER" id="PTHR41774:SF1">
    <property type="entry name" value="NGG1P INTERACTING FACTOR NIF3"/>
    <property type="match status" value="1"/>
</dbReference>
<name>A0A918NCE6_9GAMM</name>
<sequence>MYLIAVYVPASDKDALIEAMGKAGGGRIGDYEACAWSTLGQGQFRPLDGANPHIGSVGDLERVEEYKVEMVCEKPRVKAVLEAMVEAHPYEEPAHHVLPILGKGDFE</sequence>
<dbReference type="EMBL" id="BMXR01000007">
    <property type="protein sequence ID" value="GGX59856.1"/>
    <property type="molecule type" value="Genomic_DNA"/>
</dbReference>
<evidence type="ECO:0008006" key="3">
    <source>
        <dbReference type="Google" id="ProtNLM"/>
    </source>
</evidence>
<dbReference type="Proteomes" id="UP000626148">
    <property type="component" value="Unassembled WGS sequence"/>
</dbReference>
<protein>
    <recommendedName>
        <fullName evidence="3">NGG1p interacting factor NIF3</fullName>
    </recommendedName>
</protein>
<dbReference type="PANTHER" id="PTHR41774">
    <property type="match status" value="1"/>
</dbReference>
<keyword evidence="2" id="KW-1185">Reference proteome</keyword>
<organism evidence="1 2">
    <name type="scientific">Saccharospirillum salsuginis</name>
    <dbReference type="NCBI Taxonomy" id="418750"/>
    <lineage>
        <taxon>Bacteria</taxon>
        <taxon>Pseudomonadati</taxon>
        <taxon>Pseudomonadota</taxon>
        <taxon>Gammaproteobacteria</taxon>
        <taxon>Oceanospirillales</taxon>
        <taxon>Saccharospirillaceae</taxon>
        <taxon>Saccharospirillum</taxon>
    </lineage>
</organism>
<reference evidence="1" key="2">
    <citation type="submission" date="2020-09" db="EMBL/GenBank/DDBJ databases">
        <authorList>
            <person name="Sun Q."/>
            <person name="Kim S."/>
        </authorList>
    </citation>
    <scope>NUCLEOTIDE SEQUENCE</scope>
    <source>
        <strain evidence="1">KCTC 22169</strain>
    </source>
</reference>
<dbReference type="Gene3D" id="3.30.70.120">
    <property type="match status" value="1"/>
</dbReference>
<accession>A0A918NCE6</accession>
<proteinExistence type="predicted"/>
<gene>
    <name evidence="1" type="ORF">GCM10007392_29810</name>
</gene>
<evidence type="ECO:0000313" key="2">
    <source>
        <dbReference type="Proteomes" id="UP000626148"/>
    </source>
</evidence>
<reference evidence="1" key="1">
    <citation type="journal article" date="2014" name="Int. J. Syst. Evol. Microbiol.">
        <title>Complete genome sequence of Corynebacterium casei LMG S-19264T (=DSM 44701T), isolated from a smear-ripened cheese.</title>
        <authorList>
            <consortium name="US DOE Joint Genome Institute (JGI-PGF)"/>
            <person name="Walter F."/>
            <person name="Albersmeier A."/>
            <person name="Kalinowski J."/>
            <person name="Ruckert C."/>
        </authorList>
    </citation>
    <scope>NUCLEOTIDE SEQUENCE</scope>
    <source>
        <strain evidence="1">KCTC 22169</strain>
    </source>
</reference>
<dbReference type="AlphaFoldDB" id="A0A918NCE6"/>
<dbReference type="InterPro" id="IPR015867">
    <property type="entry name" value="N-reg_PII/ATP_PRibTrfase_C"/>
</dbReference>
<evidence type="ECO:0000313" key="1">
    <source>
        <dbReference type="EMBL" id="GGX59856.1"/>
    </source>
</evidence>
<dbReference type="InterPro" id="IPR036069">
    <property type="entry name" value="DUF34/NIF3_sf"/>
</dbReference>
<comment type="caution">
    <text evidence="1">The sequence shown here is derived from an EMBL/GenBank/DDBJ whole genome shotgun (WGS) entry which is preliminary data.</text>
</comment>